<gene>
    <name evidence="1" type="ORF">PR048_030966</name>
</gene>
<reference evidence="1 2" key="1">
    <citation type="submission" date="2023-02" db="EMBL/GenBank/DDBJ databases">
        <title>LHISI_Scaffold_Assembly.</title>
        <authorList>
            <person name="Stuart O.P."/>
            <person name="Cleave R."/>
            <person name="Magrath M.J.L."/>
            <person name="Mikheyev A.S."/>
        </authorList>
    </citation>
    <scope>NUCLEOTIDE SEQUENCE [LARGE SCALE GENOMIC DNA]</scope>
    <source>
        <strain evidence="1">Daus_M_001</strain>
        <tissue evidence="1">Leg muscle</tissue>
    </source>
</reference>
<name>A0ABQ9GAE5_9NEOP</name>
<dbReference type="Proteomes" id="UP001159363">
    <property type="component" value="Chromosome 13"/>
</dbReference>
<proteinExistence type="predicted"/>
<comment type="caution">
    <text evidence="1">The sequence shown here is derived from an EMBL/GenBank/DDBJ whole genome shotgun (WGS) entry which is preliminary data.</text>
</comment>
<evidence type="ECO:0008006" key="3">
    <source>
        <dbReference type="Google" id="ProtNLM"/>
    </source>
</evidence>
<evidence type="ECO:0000313" key="1">
    <source>
        <dbReference type="EMBL" id="KAJ8869390.1"/>
    </source>
</evidence>
<organism evidence="1 2">
    <name type="scientific">Dryococelus australis</name>
    <dbReference type="NCBI Taxonomy" id="614101"/>
    <lineage>
        <taxon>Eukaryota</taxon>
        <taxon>Metazoa</taxon>
        <taxon>Ecdysozoa</taxon>
        <taxon>Arthropoda</taxon>
        <taxon>Hexapoda</taxon>
        <taxon>Insecta</taxon>
        <taxon>Pterygota</taxon>
        <taxon>Neoptera</taxon>
        <taxon>Polyneoptera</taxon>
        <taxon>Phasmatodea</taxon>
        <taxon>Verophasmatodea</taxon>
        <taxon>Anareolatae</taxon>
        <taxon>Phasmatidae</taxon>
        <taxon>Eurycanthinae</taxon>
        <taxon>Dryococelus</taxon>
    </lineage>
</organism>
<keyword evidence="2" id="KW-1185">Reference proteome</keyword>
<accession>A0ABQ9GAE5</accession>
<evidence type="ECO:0000313" key="2">
    <source>
        <dbReference type="Proteomes" id="UP001159363"/>
    </source>
</evidence>
<sequence>MHYHLKASCLDGSYTCEIPELKNHKIFVSDCGPERPEIELLLGTDTYGLLLTGRVKSLKCGPVAVETHLGCVMGRSSTHVSYDTTTWL</sequence>
<protein>
    <recommendedName>
        <fullName evidence="3">Recombination activating protein 2</fullName>
    </recommendedName>
</protein>
<dbReference type="EMBL" id="JARBHB010000014">
    <property type="protein sequence ID" value="KAJ8869390.1"/>
    <property type="molecule type" value="Genomic_DNA"/>
</dbReference>